<proteinExistence type="predicted"/>
<comment type="caution">
    <text evidence="1">The sequence shown here is derived from an EMBL/GenBank/DDBJ whole genome shotgun (WGS) entry which is preliminary data.</text>
</comment>
<accession>A0AAP0K6N0</accession>
<sequence>MKESRESIKIARKREKAMASSRRRGEDMRSEGELVFIVVVVVHGNGLRWKGLRTLESRTSRVEEGNGTIAIASQSDRDTTYTGEIRRYEQKAKAVVAELLMFSILFHELEYASLLNYADRVILEFRLCGTEMVKEVGFCRPLHTPQAY</sequence>
<evidence type="ECO:0000313" key="2">
    <source>
        <dbReference type="Proteomes" id="UP001417504"/>
    </source>
</evidence>
<organism evidence="1 2">
    <name type="scientific">Stephania japonica</name>
    <dbReference type="NCBI Taxonomy" id="461633"/>
    <lineage>
        <taxon>Eukaryota</taxon>
        <taxon>Viridiplantae</taxon>
        <taxon>Streptophyta</taxon>
        <taxon>Embryophyta</taxon>
        <taxon>Tracheophyta</taxon>
        <taxon>Spermatophyta</taxon>
        <taxon>Magnoliopsida</taxon>
        <taxon>Ranunculales</taxon>
        <taxon>Menispermaceae</taxon>
        <taxon>Menispermoideae</taxon>
        <taxon>Cissampelideae</taxon>
        <taxon>Stephania</taxon>
    </lineage>
</organism>
<keyword evidence="2" id="KW-1185">Reference proteome</keyword>
<name>A0AAP0K6N0_9MAGN</name>
<evidence type="ECO:0000313" key="1">
    <source>
        <dbReference type="EMBL" id="KAK9146330.1"/>
    </source>
</evidence>
<dbReference type="Proteomes" id="UP001417504">
    <property type="component" value="Unassembled WGS sequence"/>
</dbReference>
<gene>
    <name evidence="1" type="ORF">Sjap_006233</name>
</gene>
<dbReference type="AlphaFoldDB" id="A0AAP0K6N0"/>
<reference evidence="1 2" key="1">
    <citation type="submission" date="2024-01" db="EMBL/GenBank/DDBJ databases">
        <title>Genome assemblies of Stephania.</title>
        <authorList>
            <person name="Yang L."/>
        </authorList>
    </citation>
    <scope>NUCLEOTIDE SEQUENCE [LARGE SCALE GENOMIC DNA]</scope>
    <source>
        <strain evidence="1">QJT</strain>
        <tissue evidence="1">Leaf</tissue>
    </source>
</reference>
<dbReference type="EMBL" id="JBBNAE010000002">
    <property type="protein sequence ID" value="KAK9146330.1"/>
    <property type="molecule type" value="Genomic_DNA"/>
</dbReference>
<protein>
    <submittedName>
        <fullName evidence="1">Uncharacterized protein</fullName>
    </submittedName>
</protein>